<evidence type="ECO:0000259" key="4">
    <source>
        <dbReference type="Pfam" id="PF01755"/>
    </source>
</evidence>
<keyword evidence="2" id="KW-0328">Glycosyltransferase</keyword>
<comment type="similarity">
    <text evidence="1">Belongs to the glycosyltransferase 25 family.</text>
</comment>
<dbReference type="AlphaFoldDB" id="A0A5N5SW02"/>
<dbReference type="SUPFAM" id="SSF53448">
    <property type="entry name" value="Nucleotide-diphospho-sugar transferases"/>
    <property type="match status" value="1"/>
</dbReference>
<dbReference type="OrthoDB" id="47375at2759"/>
<dbReference type="Pfam" id="PF01755">
    <property type="entry name" value="Glyco_transf_25"/>
    <property type="match status" value="1"/>
</dbReference>
<evidence type="ECO:0000256" key="3">
    <source>
        <dbReference type="ARBA" id="ARBA00022679"/>
    </source>
</evidence>
<evidence type="ECO:0000256" key="2">
    <source>
        <dbReference type="ARBA" id="ARBA00022676"/>
    </source>
</evidence>
<dbReference type="InterPro" id="IPR002654">
    <property type="entry name" value="Glyco_trans_25"/>
</dbReference>
<dbReference type="PANTHER" id="PTHR10730">
    <property type="entry name" value="PROCOLLAGEN-LYSINE,2-OXOGLUTARATE 5-DIOXYGENASE/GLYCOSYLTRANSFERASE 25 FAMILY MEMBER"/>
    <property type="match status" value="1"/>
</dbReference>
<comment type="caution">
    <text evidence="5">The sequence shown here is derived from an EMBL/GenBank/DDBJ whole genome shotgun (WGS) entry which is preliminary data.</text>
</comment>
<feature type="domain" description="Glycosyl transferase family 25" evidence="4">
    <location>
        <begin position="307"/>
        <end position="474"/>
    </location>
</feature>
<name>A0A5N5SW02_9CRUS</name>
<proteinExistence type="inferred from homology"/>
<dbReference type="PANTHER" id="PTHR10730:SF53">
    <property type="entry name" value="GLYCOSYLTRANSFERASE 25 FAMILY MEMBER"/>
    <property type="match status" value="1"/>
</dbReference>
<dbReference type="EMBL" id="SEYY01019346">
    <property type="protein sequence ID" value="KAB7498371.1"/>
    <property type="molecule type" value="Genomic_DNA"/>
</dbReference>
<keyword evidence="3 5" id="KW-0808">Transferase</keyword>
<evidence type="ECO:0000256" key="1">
    <source>
        <dbReference type="ARBA" id="ARBA00006721"/>
    </source>
</evidence>
<dbReference type="CDD" id="cd06532">
    <property type="entry name" value="Glyco_transf_25"/>
    <property type="match status" value="1"/>
</dbReference>
<dbReference type="Proteomes" id="UP000326759">
    <property type="component" value="Unassembled WGS sequence"/>
</dbReference>
<accession>A0A5N5SW02</accession>
<reference evidence="5 6" key="1">
    <citation type="journal article" date="2019" name="PLoS Biol.">
        <title>Sex chromosomes control vertical transmission of feminizing Wolbachia symbionts in an isopod.</title>
        <authorList>
            <person name="Becking T."/>
            <person name="Chebbi M.A."/>
            <person name="Giraud I."/>
            <person name="Moumen B."/>
            <person name="Laverre T."/>
            <person name="Caubet Y."/>
            <person name="Peccoud J."/>
            <person name="Gilbert C."/>
            <person name="Cordaux R."/>
        </authorList>
    </citation>
    <scope>NUCLEOTIDE SEQUENCE [LARGE SCALE GENOMIC DNA]</scope>
    <source>
        <strain evidence="5">ANa2</strain>
        <tissue evidence="5">Whole body excluding digestive tract and cuticle</tissue>
    </source>
</reference>
<evidence type="ECO:0000313" key="6">
    <source>
        <dbReference type="Proteomes" id="UP000326759"/>
    </source>
</evidence>
<evidence type="ECO:0000313" key="5">
    <source>
        <dbReference type="EMBL" id="KAB7498371.1"/>
    </source>
</evidence>
<gene>
    <name evidence="5" type="ORF">Anas_07265</name>
</gene>
<dbReference type="GO" id="GO:0050211">
    <property type="term" value="F:procollagen galactosyltransferase activity"/>
    <property type="evidence" value="ECO:0007669"/>
    <property type="project" value="TreeGrafter"/>
</dbReference>
<organism evidence="5 6">
    <name type="scientific">Armadillidium nasatum</name>
    <dbReference type="NCBI Taxonomy" id="96803"/>
    <lineage>
        <taxon>Eukaryota</taxon>
        <taxon>Metazoa</taxon>
        <taxon>Ecdysozoa</taxon>
        <taxon>Arthropoda</taxon>
        <taxon>Crustacea</taxon>
        <taxon>Multicrustacea</taxon>
        <taxon>Malacostraca</taxon>
        <taxon>Eumalacostraca</taxon>
        <taxon>Peracarida</taxon>
        <taxon>Isopoda</taxon>
        <taxon>Oniscidea</taxon>
        <taxon>Crinocheta</taxon>
        <taxon>Armadillidiidae</taxon>
        <taxon>Armadillidium</taxon>
    </lineage>
</organism>
<keyword evidence="6" id="KW-1185">Reference proteome</keyword>
<dbReference type="InterPro" id="IPR050757">
    <property type="entry name" value="Collagen_mod_GT25"/>
</dbReference>
<dbReference type="Gene3D" id="3.90.550.10">
    <property type="entry name" value="Spore Coat Polysaccharide Biosynthesis Protein SpsA, Chain A"/>
    <property type="match status" value="1"/>
</dbReference>
<protein>
    <submittedName>
        <fullName evidence="5">Glycosyltransferase 25 family member</fullName>
    </submittedName>
</protein>
<sequence length="500" mass="59406">MKIFLSSSSRFLADGNLMLKIKYLLLFLLINIYYINCEIEGDELVLVVLLARNKHHLLPYFFPFFENLDYPKKNLALFIRSDHNKDETILGLESWLLENEDKYHSINERMKSIPTFYEESMLQDILWDSERMDNVIHFKEEALEEAILINANFIWFVDIDTFYTNPNVLRHIIRQNKTVIAPLLTSTRLYSTFWGEMDSDYFYKRSEDYIDIVTRKKRGVFSVPLVCGSVLINLNHPESRKLSAKENKIKQYLTNKHEYGNVLLLSESELDIKFDIDQLEELNLIGSKIHKRSLDETNINLNPHNIDKIYCMNLLRRPYRREKMQKKFKSLNLNGTFVDAVDWKHLNETYLKSLDLRVLKNYDKGDITYGAIGNFLSHYFIWKDIVEHEYEKVMILEDDAHFNDDFLEKLEELESELELLDIDWELIYLGRRAMEEEKETKVPNSKLLINPAFTWWTVGYLLSYEGAKKLVDQEPLQKFIPTDEYLPIMFDQHPELLVQV</sequence>
<dbReference type="InterPro" id="IPR029044">
    <property type="entry name" value="Nucleotide-diphossugar_trans"/>
</dbReference>